<reference evidence="2 3" key="1">
    <citation type="journal article" date="2008" name="Nature">
        <title>The genome of Laccaria bicolor provides insights into mycorrhizal symbiosis.</title>
        <authorList>
            <person name="Martin F."/>
            <person name="Aerts A."/>
            <person name="Ahren D."/>
            <person name="Brun A."/>
            <person name="Danchin E.G.J."/>
            <person name="Duchaussoy F."/>
            <person name="Gibon J."/>
            <person name="Kohler A."/>
            <person name="Lindquist E."/>
            <person name="Pereda V."/>
            <person name="Salamov A."/>
            <person name="Shapiro H.J."/>
            <person name="Wuyts J."/>
            <person name="Blaudez D."/>
            <person name="Buee M."/>
            <person name="Brokstein P."/>
            <person name="Canbaeck B."/>
            <person name="Cohen D."/>
            <person name="Courty P.E."/>
            <person name="Coutinho P.M."/>
            <person name="Delaruelle C."/>
            <person name="Detter J.C."/>
            <person name="Deveau A."/>
            <person name="DiFazio S."/>
            <person name="Duplessis S."/>
            <person name="Fraissinet-Tachet L."/>
            <person name="Lucic E."/>
            <person name="Frey-Klett P."/>
            <person name="Fourrey C."/>
            <person name="Feussner I."/>
            <person name="Gay G."/>
            <person name="Grimwood J."/>
            <person name="Hoegger P.J."/>
            <person name="Jain P."/>
            <person name="Kilaru S."/>
            <person name="Labbe J."/>
            <person name="Lin Y.C."/>
            <person name="Legue V."/>
            <person name="Le Tacon F."/>
            <person name="Marmeisse R."/>
            <person name="Melayah D."/>
            <person name="Montanini B."/>
            <person name="Muratet M."/>
            <person name="Nehls U."/>
            <person name="Niculita-Hirzel H."/>
            <person name="Oudot-Le Secq M.P."/>
            <person name="Peter M."/>
            <person name="Quesneville H."/>
            <person name="Rajashekar B."/>
            <person name="Reich M."/>
            <person name="Rouhier N."/>
            <person name="Schmutz J."/>
            <person name="Yin T."/>
            <person name="Chalot M."/>
            <person name="Henrissat B."/>
            <person name="Kuees U."/>
            <person name="Lucas S."/>
            <person name="Van de Peer Y."/>
            <person name="Podila G.K."/>
            <person name="Polle A."/>
            <person name="Pukkila P.J."/>
            <person name="Richardson P.M."/>
            <person name="Rouze P."/>
            <person name="Sanders I.R."/>
            <person name="Stajich J.E."/>
            <person name="Tunlid A."/>
            <person name="Tuskan G."/>
            <person name="Grigoriev I.V."/>
        </authorList>
    </citation>
    <scope>NUCLEOTIDE SEQUENCE [LARGE SCALE GENOMIC DNA]</scope>
    <source>
        <strain evidence="3">S238N-H82 / ATCC MYA-4686</strain>
    </source>
</reference>
<dbReference type="KEGG" id="lbc:LACBIDRAFT_335384"/>
<dbReference type="AlphaFoldDB" id="B0E270"/>
<evidence type="ECO:0000313" key="2">
    <source>
        <dbReference type="EMBL" id="EDQ99054.1"/>
    </source>
</evidence>
<name>B0E270_LACBS</name>
<dbReference type="HOGENOM" id="CLU_611198_0_0_1"/>
<accession>B0E270</accession>
<feature type="region of interest" description="Disordered" evidence="1">
    <location>
        <begin position="1"/>
        <end position="24"/>
    </location>
</feature>
<dbReference type="RefSeq" id="XP_001890297.1">
    <property type="nucleotide sequence ID" value="XM_001890262.1"/>
</dbReference>
<dbReference type="EMBL" id="DS547175">
    <property type="protein sequence ID" value="EDQ99054.1"/>
    <property type="molecule type" value="Genomic_DNA"/>
</dbReference>
<organism evidence="3">
    <name type="scientific">Laccaria bicolor (strain S238N-H82 / ATCC MYA-4686)</name>
    <name type="common">Bicoloured deceiver</name>
    <name type="synonym">Laccaria laccata var. bicolor</name>
    <dbReference type="NCBI Taxonomy" id="486041"/>
    <lineage>
        <taxon>Eukaryota</taxon>
        <taxon>Fungi</taxon>
        <taxon>Dikarya</taxon>
        <taxon>Basidiomycota</taxon>
        <taxon>Agaricomycotina</taxon>
        <taxon>Agaricomycetes</taxon>
        <taxon>Agaricomycetidae</taxon>
        <taxon>Agaricales</taxon>
        <taxon>Agaricineae</taxon>
        <taxon>Hydnangiaceae</taxon>
        <taxon>Laccaria</taxon>
    </lineage>
</organism>
<evidence type="ECO:0000313" key="3">
    <source>
        <dbReference type="Proteomes" id="UP000001194"/>
    </source>
</evidence>
<dbReference type="GeneID" id="6085941"/>
<dbReference type="Proteomes" id="UP000001194">
    <property type="component" value="Unassembled WGS sequence"/>
</dbReference>
<keyword evidence="3" id="KW-1185">Reference proteome</keyword>
<sequence>MSGTNSPREETTTDDNDIASSTPSHKTLFAVGPLVSVVSYRPNQRQKSICAASSIHTFHDPTDRVAARLVHLAKAFNGSEGLLCPIRSQRWPILVKLASPTQALSDRSRLEEFDEKIAVAKVKQSGQPVTEDVECHLDMVYISKSHRPAGTCCYQLKKPVKTRRKMGGEQFRKALAKELWKKLADSTVAEERTEERWCGIASWFHLENDTRRTTRSGLQRRGSETVQGLSPSIHAYCSSDTPEFVILPFSLSLLASSTLFSQMRIYQTSSISPPLELRILLKVNLPSCLSSLYESLTTSLKGKMSLTWTTEFMGLAMERGEERVNARKALEMGWRCYQKGWSHLSLGLDDIFTQNGLFLSIPQHAHRPPTTPSPVPSPDSFRLRFIDASYKFLHPSIPTPSVLRSCVFHIIHLTFSFCAVWNSAANAIDVRRRVRAPVAVVQCLPSSQ</sequence>
<evidence type="ECO:0000256" key="1">
    <source>
        <dbReference type="SAM" id="MobiDB-lite"/>
    </source>
</evidence>
<dbReference type="InParanoid" id="B0E270"/>
<protein>
    <submittedName>
        <fullName evidence="2">Predicted protein</fullName>
    </submittedName>
</protein>
<proteinExistence type="predicted"/>
<gene>
    <name evidence="2" type="ORF">LACBIDRAFT_335384</name>
</gene>